<reference evidence="2 3" key="1">
    <citation type="submission" date="2023-06" db="EMBL/GenBank/DDBJ databases">
        <title>Identification and characterization of antibiotic-resistant Gram-negative bacteria.</title>
        <authorList>
            <person name="Cho G.-S."/>
            <person name="Lee J."/>
            <person name="Tai E."/>
            <person name="Jeong S."/>
            <person name="Kim I."/>
            <person name="Kim B.-E."/>
            <person name="Jeong M.-I."/>
            <person name="Oh K.-K."/>
            <person name="Franz C.M.A.P."/>
        </authorList>
    </citation>
    <scope>NUCLEOTIDE SEQUENCE [LARGE SCALE GENOMIC DNA]</scope>
    <source>
        <strain evidence="2 3">V106_12</strain>
    </source>
</reference>
<protein>
    <submittedName>
        <fullName evidence="2">Holin</fullName>
    </submittedName>
</protein>
<evidence type="ECO:0000256" key="1">
    <source>
        <dbReference type="SAM" id="Phobius"/>
    </source>
</evidence>
<feature type="transmembrane region" description="Helical" evidence="1">
    <location>
        <begin position="54"/>
        <end position="74"/>
    </location>
</feature>
<feature type="transmembrane region" description="Helical" evidence="1">
    <location>
        <begin position="94"/>
        <end position="113"/>
    </location>
</feature>
<keyword evidence="1" id="KW-0472">Membrane</keyword>
<dbReference type="GeneID" id="97185984"/>
<keyword evidence="1" id="KW-0812">Transmembrane</keyword>
<evidence type="ECO:0000313" key="2">
    <source>
        <dbReference type="EMBL" id="MDK9365289.1"/>
    </source>
</evidence>
<accession>A0AAP4FX44</accession>
<comment type="caution">
    <text evidence="2">The sequence shown here is derived from an EMBL/GenBank/DDBJ whole genome shotgun (WGS) entry which is preliminary data.</text>
</comment>
<proteinExistence type="predicted"/>
<dbReference type="Proteomes" id="UP001223214">
    <property type="component" value="Unassembled WGS sequence"/>
</dbReference>
<dbReference type="AlphaFoldDB" id="A0AAP4FX44"/>
<dbReference type="InterPro" id="IPR032637">
    <property type="entry name" value="Phage_holin-like"/>
</dbReference>
<organism evidence="2 3">
    <name type="scientific">Lelliottia wanjuensis</name>
    <dbReference type="NCBI Taxonomy" id="3050585"/>
    <lineage>
        <taxon>Bacteria</taxon>
        <taxon>Pseudomonadati</taxon>
        <taxon>Pseudomonadota</taxon>
        <taxon>Gammaproteobacteria</taxon>
        <taxon>Enterobacterales</taxon>
        <taxon>Enterobacteriaceae</taxon>
        <taxon>Lelliottia</taxon>
    </lineage>
</organism>
<sequence>MDLLTSLSSLPFWNEMPMTLLTQYESISLLAGAACGAIIYTVNIKYVSFWQRSAYFVVSFILGVSCAESTTNLLNKGMDKFISPAPELNKTFTAALTAAIAVRLINTIIDILLKRLADKK</sequence>
<gene>
    <name evidence="2" type="ORF">QQF32_19010</name>
</gene>
<evidence type="ECO:0000313" key="3">
    <source>
        <dbReference type="Proteomes" id="UP001223214"/>
    </source>
</evidence>
<dbReference type="EMBL" id="JASSOM010000070">
    <property type="protein sequence ID" value="MDK9365289.1"/>
    <property type="molecule type" value="Genomic_DNA"/>
</dbReference>
<dbReference type="RefSeq" id="WP_282494207.1">
    <property type="nucleotide sequence ID" value="NZ_JASCAP010000037.1"/>
</dbReference>
<keyword evidence="3" id="KW-1185">Reference proteome</keyword>
<feature type="transmembrane region" description="Helical" evidence="1">
    <location>
        <begin position="20"/>
        <end position="42"/>
    </location>
</feature>
<name>A0AAP4FX44_9ENTR</name>
<dbReference type="Pfam" id="PF16931">
    <property type="entry name" value="Phage_holin_8"/>
    <property type="match status" value="1"/>
</dbReference>
<keyword evidence="1" id="KW-1133">Transmembrane helix</keyword>